<feature type="region of interest" description="Disordered" evidence="1">
    <location>
        <begin position="133"/>
        <end position="168"/>
    </location>
</feature>
<feature type="compositionally biased region" description="Basic residues" evidence="1">
    <location>
        <begin position="296"/>
        <end position="315"/>
    </location>
</feature>
<organism evidence="2 3">
    <name type="scientific">Thelephora terrestris</name>
    <dbReference type="NCBI Taxonomy" id="56493"/>
    <lineage>
        <taxon>Eukaryota</taxon>
        <taxon>Fungi</taxon>
        <taxon>Dikarya</taxon>
        <taxon>Basidiomycota</taxon>
        <taxon>Agaricomycotina</taxon>
        <taxon>Agaricomycetes</taxon>
        <taxon>Thelephorales</taxon>
        <taxon>Thelephoraceae</taxon>
        <taxon>Thelephora</taxon>
    </lineage>
</organism>
<feature type="compositionally biased region" description="Basic and acidic residues" evidence="1">
    <location>
        <begin position="142"/>
        <end position="153"/>
    </location>
</feature>
<feature type="region of interest" description="Disordered" evidence="1">
    <location>
        <begin position="349"/>
        <end position="426"/>
    </location>
</feature>
<dbReference type="AlphaFoldDB" id="A0A9P6L2G6"/>
<feature type="compositionally biased region" description="Polar residues" evidence="1">
    <location>
        <begin position="506"/>
        <end position="518"/>
    </location>
</feature>
<dbReference type="Proteomes" id="UP000736335">
    <property type="component" value="Unassembled WGS sequence"/>
</dbReference>
<protein>
    <submittedName>
        <fullName evidence="2">Uncharacterized protein</fullName>
    </submittedName>
</protein>
<feature type="compositionally biased region" description="Low complexity" evidence="1">
    <location>
        <begin position="402"/>
        <end position="426"/>
    </location>
</feature>
<keyword evidence="3" id="KW-1185">Reference proteome</keyword>
<sequence>MWYTPPPMVRYKNNYKLGPVNGHIKSQYKIDQWRGHYFELKAEHDCLLQSLAGNSHPSGSGFGDLSTQAAPFLTTPKPEFMDVKVPFIGRSVPPNVPDHSRFSASSPVRTRDLLPQLDRALYPSVRLWDQDQYQGNCKGGRRGGEDDHEEKPRGSILSSYMEDENGEDVPESTRKAVCKMARGLFQLLLTHKKAPTTWGSVPLDTQTELIFRLETQYPFLRLCANHWKADMVATNSYSQWYLRAVGRDAANNARKTTQIAIKVESNIEVIDIDDDDTGDENGSSKRPQAKDNNTRASKHPRVKKTKSPPRTRPRPTKVTAEGRKPLLYDGTLAIVPAILMIPSAKVIPTTHRSKTPPPVAGPSGTSSHPTTALDTAVVSADNSPALLPGSDLTLSPALSPGPVRSPASDADPSATPSPAPAVSRLTAPVPTSPIVVSSSGSSILVVSPVTALASVSPASLPKDNSGNDSVVHKSAPSLLFASMSSADDVSRGMYVPPITAAPESAAGSSSDQETQDNPKTSKATKKKATVKKTRAKRVTTKSVCQEEWIEKNPTLVVKAFENYWKTHTPEHKEVCCFG</sequence>
<dbReference type="OrthoDB" id="3235325at2759"/>
<feature type="region of interest" description="Disordered" evidence="1">
    <location>
        <begin position="499"/>
        <end position="533"/>
    </location>
</feature>
<dbReference type="EMBL" id="WIUZ02000016">
    <property type="protein sequence ID" value="KAF9780409.1"/>
    <property type="molecule type" value="Genomic_DNA"/>
</dbReference>
<evidence type="ECO:0000256" key="1">
    <source>
        <dbReference type="SAM" id="MobiDB-lite"/>
    </source>
</evidence>
<accession>A0A9P6L2G6</accession>
<reference evidence="2" key="2">
    <citation type="submission" date="2020-11" db="EMBL/GenBank/DDBJ databases">
        <authorList>
            <consortium name="DOE Joint Genome Institute"/>
            <person name="Kuo A."/>
            <person name="Miyauchi S."/>
            <person name="Kiss E."/>
            <person name="Drula E."/>
            <person name="Kohler A."/>
            <person name="Sanchez-Garcia M."/>
            <person name="Andreopoulos B."/>
            <person name="Barry K.W."/>
            <person name="Bonito G."/>
            <person name="Buee M."/>
            <person name="Carver A."/>
            <person name="Chen C."/>
            <person name="Cichocki N."/>
            <person name="Clum A."/>
            <person name="Culley D."/>
            <person name="Crous P.W."/>
            <person name="Fauchery L."/>
            <person name="Girlanda M."/>
            <person name="Hayes R."/>
            <person name="Keri Z."/>
            <person name="Labutti K."/>
            <person name="Lipzen A."/>
            <person name="Lombard V."/>
            <person name="Magnuson J."/>
            <person name="Maillard F."/>
            <person name="Morin E."/>
            <person name="Murat C."/>
            <person name="Nolan M."/>
            <person name="Ohm R."/>
            <person name="Pangilinan J."/>
            <person name="Pereira M."/>
            <person name="Perotto S."/>
            <person name="Peter M."/>
            <person name="Riley R."/>
            <person name="Sitrit Y."/>
            <person name="Stielow B."/>
            <person name="Szollosi G."/>
            <person name="Zifcakova L."/>
            <person name="Stursova M."/>
            <person name="Spatafora J.W."/>
            <person name="Tedersoo L."/>
            <person name="Vaario L.-M."/>
            <person name="Yamada A."/>
            <person name="Yan M."/>
            <person name="Wang P."/>
            <person name="Xu J."/>
            <person name="Bruns T."/>
            <person name="Baldrian P."/>
            <person name="Vilgalys R."/>
            <person name="Henrissat B."/>
            <person name="Grigoriev I.V."/>
            <person name="Hibbett D."/>
            <person name="Nagy L.G."/>
            <person name="Martin F.M."/>
        </authorList>
    </citation>
    <scope>NUCLEOTIDE SEQUENCE</scope>
    <source>
        <strain evidence="2">UH-Tt-Lm1</strain>
    </source>
</reference>
<name>A0A9P6L2G6_9AGAM</name>
<evidence type="ECO:0000313" key="3">
    <source>
        <dbReference type="Proteomes" id="UP000736335"/>
    </source>
</evidence>
<feature type="region of interest" description="Disordered" evidence="1">
    <location>
        <begin position="272"/>
        <end position="323"/>
    </location>
</feature>
<comment type="caution">
    <text evidence="2">The sequence shown here is derived from an EMBL/GenBank/DDBJ whole genome shotgun (WGS) entry which is preliminary data.</text>
</comment>
<evidence type="ECO:0000313" key="2">
    <source>
        <dbReference type="EMBL" id="KAF9780409.1"/>
    </source>
</evidence>
<feature type="compositionally biased region" description="Polar residues" evidence="1">
    <location>
        <begin position="363"/>
        <end position="373"/>
    </location>
</feature>
<reference evidence="2" key="1">
    <citation type="journal article" date="2020" name="Nat. Commun.">
        <title>Large-scale genome sequencing of mycorrhizal fungi provides insights into the early evolution of symbiotic traits.</title>
        <authorList>
            <person name="Miyauchi S."/>
            <person name="Kiss E."/>
            <person name="Kuo A."/>
            <person name="Drula E."/>
            <person name="Kohler A."/>
            <person name="Sanchez-Garcia M."/>
            <person name="Morin E."/>
            <person name="Andreopoulos B."/>
            <person name="Barry K.W."/>
            <person name="Bonito G."/>
            <person name="Buee M."/>
            <person name="Carver A."/>
            <person name="Chen C."/>
            <person name="Cichocki N."/>
            <person name="Clum A."/>
            <person name="Culley D."/>
            <person name="Crous P.W."/>
            <person name="Fauchery L."/>
            <person name="Girlanda M."/>
            <person name="Hayes R.D."/>
            <person name="Keri Z."/>
            <person name="LaButti K."/>
            <person name="Lipzen A."/>
            <person name="Lombard V."/>
            <person name="Magnuson J."/>
            <person name="Maillard F."/>
            <person name="Murat C."/>
            <person name="Nolan M."/>
            <person name="Ohm R.A."/>
            <person name="Pangilinan J."/>
            <person name="Pereira M.F."/>
            <person name="Perotto S."/>
            <person name="Peter M."/>
            <person name="Pfister S."/>
            <person name="Riley R."/>
            <person name="Sitrit Y."/>
            <person name="Stielow J.B."/>
            <person name="Szollosi G."/>
            <person name="Zifcakova L."/>
            <person name="Stursova M."/>
            <person name="Spatafora J.W."/>
            <person name="Tedersoo L."/>
            <person name="Vaario L.M."/>
            <person name="Yamada A."/>
            <person name="Yan M."/>
            <person name="Wang P."/>
            <person name="Xu J."/>
            <person name="Bruns T."/>
            <person name="Baldrian P."/>
            <person name="Vilgalys R."/>
            <person name="Dunand C."/>
            <person name="Henrissat B."/>
            <person name="Grigoriev I.V."/>
            <person name="Hibbett D."/>
            <person name="Nagy L.G."/>
            <person name="Martin F.M."/>
        </authorList>
    </citation>
    <scope>NUCLEOTIDE SEQUENCE</scope>
    <source>
        <strain evidence="2">UH-Tt-Lm1</strain>
    </source>
</reference>
<feature type="compositionally biased region" description="Basic residues" evidence="1">
    <location>
        <begin position="522"/>
        <end position="533"/>
    </location>
</feature>
<gene>
    <name evidence="2" type="ORF">BJ322DRAFT_1023692</name>
</gene>
<proteinExistence type="predicted"/>